<dbReference type="InterPro" id="IPR005174">
    <property type="entry name" value="KIB1-4_b-propeller"/>
</dbReference>
<evidence type="ECO:0000259" key="2">
    <source>
        <dbReference type="Pfam" id="PF03478"/>
    </source>
</evidence>
<protein>
    <recommendedName>
        <fullName evidence="2">KIB1-4 beta-propeller domain-containing protein</fullName>
    </recommendedName>
</protein>
<accession>A0A0A9CZF4</accession>
<dbReference type="PANTHER" id="PTHR33110">
    <property type="entry name" value="F-BOX/KELCH-REPEAT PROTEIN-RELATED"/>
    <property type="match status" value="1"/>
</dbReference>
<feature type="domain" description="KIB1-4 beta-propeller" evidence="2">
    <location>
        <begin position="25"/>
        <end position="86"/>
    </location>
</feature>
<dbReference type="Pfam" id="PF03478">
    <property type="entry name" value="Beta-prop_KIB1-4"/>
    <property type="match status" value="1"/>
</dbReference>
<dbReference type="PANTHER" id="PTHR33110:SF43">
    <property type="entry name" value="F-BOX DOMAIN-CONTAINING PROTEIN"/>
    <property type="match status" value="1"/>
</dbReference>
<proteinExistence type="predicted"/>
<feature type="transmembrane region" description="Helical" evidence="1">
    <location>
        <begin position="14"/>
        <end position="33"/>
    </location>
</feature>
<reference evidence="3" key="1">
    <citation type="submission" date="2014-09" db="EMBL/GenBank/DDBJ databases">
        <authorList>
            <person name="Magalhaes I.L.F."/>
            <person name="Oliveira U."/>
            <person name="Santos F.R."/>
            <person name="Vidigal T.H.D.A."/>
            <person name="Brescovit A.D."/>
            <person name="Santos A.J."/>
        </authorList>
    </citation>
    <scope>NUCLEOTIDE SEQUENCE</scope>
    <source>
        <tissue evidence="3">Shoot tissue taken approximately 20 cm above the soil surface</tissue>
    </source>
</reference>
<dbReference type="AlphaFoldDB" id="A0A0A9CZF4"/>
<keyword evidence="1" id="KW-0812">Transmembrane</keyword>
<reference evidence="3" key="2">
    <citation type="journal article" date="2015" name="Data Brief">
        <title>Shoot transcriptome of the giant reed, Arundo donax.</title>
        <authorList>
            <person name="Barrero R.A."/>
            <person name="Guerrero F.D."/>
            <person name="Moolhuijzen P."/>
            <person name="Goolsby J.A."/>
            <person name="Tidwell J."/>
            <person name="Bellgard S.E."/>
            <person name="Bellgard M.I."/>
        </authorList>
    </citation>
    <scope>NUCLEOTIDE SEQUENCE</scope>
    <source>
        <tissue evidence="3">Shoot tissue taken approximately 20 cm above the soil surface</tissue>
    </source>
</reference>
<sequence length="101" mass="11125">MPGTWMDCMDSDKISVTSLIVCFTHLIALIVSVEELGTIALCRPGAAAWSVSVHEQCRCLSDMVFFQGRLYAIDVYTGDFLAIDIMDEHDNGKPRPKGVSN</sequence>
<name>A0A0A9CZF4_ARUDO</name>
<keyword evidence="1" id="KW-1133">Transmembrane helix</keyword>
<evidence type="ECO:0000313" key="3">
    <source>
        <dbReference type="EMBL" id="JAD81684.1"/>
    </source>
</evidence>
<keyword evidence="1" id="KW-0472">Membrane</keyword>
<evidence type="ECO:0000256" key="1">
    <source>
        <dbReference type="SAM" id="Phobius"/>
    </source>
</evidence>
<dbReference type="EMBL" id="GBRH01216211">
    <property type="protein sequence ID" value="JAD81684.1"/>
    <property type="molecule type" value="Transcribed_RNA"/>
</dbReference>
<organism evidence="3">
    <name type="scientific">Arundo donax</name>
    <name type="common">Giant reed</name>
    <name type="synonym">Donax arundinaceus</name>
    <dbReference type="NCBI Taxonomy" id="35708"/>
    <lineage>
        <taxon>Eukaryota</taxon>
        <taxon>Viridiplantae</taxon>
        <taxon>Streptophyta</taxon>
        <taxon>Embryophyta</taxon>
        <taxon>Tracheophyta</taxon>
        <taxon>Spermatophyta</taxon>
        <taxon>Magnoliopsida</taxon>
        <taxon>Liliopsida</taxon>
        <taxon>Poales</taxon>
        <taxon>Poaceae</taxon>
        <taxon>PACMAD clade</taxon>
        <taxon>Arundinoideae</taxon>
        <taxon>Arundineae</taxon>
        <taxon>Arundo</taxon>
    </lineage>
</organism>